<name>A0ACC2RHA4_9FUNG</name>
<dbReference type="EMBL" id="QTSX02007228">
    <property type="protein sequence ID" value="KAJ9049470.1"/>
    <property type="molecule type" value="Genomic_DNA"/>
</dbReference>
<gene>
    <name evidence="1" type="ORF">DSO57_1024047</name>
</gene>
<comment type="caution">
    <text evidence="1">The sequence shown here is derived from an EMBL/GenBank/DDBJ whole genome shotgun (WGS) entry which is preliminary data.</text>
</comment>
<evidence type="ECO:0000313" key="2">
    <source>
        <dbReference type="Proteomes" id="UP001165960"/>
    </source>
</evidence>
<protein>
    <submittedName>
        <fullName evidence="1">Uncharacterized protein</fullName>
    </submittedName>
</protein>
<organism evidence="1 2">
    <name type="scientific">Entomophthora muscae</name>
    <dbReference type="NCBI Taxonomy" id="34485"/>
    <lineage>
        <taxon>Eukaryota</taxon>
        <taxon>Fungi</taxon>
        <taxon>Fungi incertae sedis</taxon>
        <taxon>Zoopagomycota</taxon>
        <taxon>Entomophthoromycotina</taxon>
        <taxon>Entomophthoromycetes</taxon>
        <taxon>Entomophthorales</taxon>
        <taxon>Entomophthoraceae</taxon>
        <taxon>Entomophthora</taxon>
    </lineage>
</organism>
<dbReference type="Proteomes" id="UP001165960">
    <property type="component" value="Unassembled WGS sequence"/>
</dbReference>
<keyword evidence="2" id="KW-1185">Reference proteome</keyword>
<reference evidence="1" key="1">
    <citation type="submission" date="2022-04" db="EMBL/GenBank/DDBJ databases">
        <title>Genome of the entomopathogenic fungus Entomophthora muscae.</title>
        <authorList>
            <person name="Elya C."/>
            <person name="Lovett B.R."/>
            <person name="Lee E."/>
            <person name="Macias A.M."/>
            <person name="Hajek A.E."/>
            <person name="De Bivort B.L."/>
            <person name="Kasson M.T."/>
            <person name="De Fine Licht H.H."/>
            <person name="Stajich J.E."/>
        </authorList>
    </citation>
    <scope>NUCLEOTIDE SEQUENCE</scope>
    <source>
        <strain evidence="1">Berkeley</strain>
    </source>
</reference>
<sequence>MNSLFLTILASIAGSYAIGSRILDSALKFQQHKDIRDQKTMFTLTTPQGETRCTTKGIKLKCKDENSTFIATHSKIFAFTENQVCVFNNSKREEIGNWPAPMVDYTCSLNLCLDLNAREVYFKPSTN</sequence>
<accession>A0ACC2RHA4</accession>
<evidence type="ECO:0000313" key="1">
    <source>
        <dbReference type="EMBL" id="KAJ9049470.1"/>
    </source>
</evidence>
<proteinExistence type="predicted"/>